<gene>
    <name evidence="2" type="ORF">scyTo_0008106</name>
</gene>
<protein>
    <submittedName>
        <fullName evidence="2">Uncharacterized protein</fullName>
    </submittedName>
</protein>
<dbReference type="OrthoDB" id="9905607at2759"/>
<dbReference type="Pfam" id="PF17718">
    <property type="entry name" value="DUF5563"/>
    <property type="match status" value="1"/>
</dbReference>
<comment type="caution">
    <text evidence="2">The sequence shown here is derived from an EMBL/GenBank/DDBJ whole genome shotgun (WGS) entry which is preliminary data.</text>
</comment>
<proteinExistence type="predicted"/>
<evidence type="ECO:0000313" key="2">
    <source>
        <dbReference type="EMBL" id="GCB67721.1"/>
    </source>
</evidence>
<feature type="compositionally biased region" description="Acidic residues" evidence="1">
    <location>
        <begin position="199"/>
        <end position="212"/>
    </location>
</feature>
<dbReference type="STRING" id="75743.A0A401P3N1"/>
<evidence type="ECO:0000313" key="3">
    <source>
        <dbReference type="Proteomes" id="UP000288216"/>
    </source>
</evidence>
<reference evidence="2 3" key="1">
    <citation type="journal article" date="2018" name="Nat. Ecol. Evol.">
        <title>Shark genomes provide insights into elasmobranch evolution and the origin of vertebrates.</title>
        <authorList>
            <person name="Hara Y"/>
            <person name="Yamaguchi K"/>
            <person name="Onimaru K"/>
            <person name="Kadota M"/>
            <person name="Koyanagi M"/>
            <person name="Keeley SD"/>
            <person name="Tatsumi K"/>
            <person name="Tanaka K"/>
            <person name="Motone F"/>
            <person name="Kageyama Y"/>
            <person name="Nozu R"/>
            <person name="Adachi N"/>
            <person name="Nishimura O"/>
            <person name="Nakagawa R"/>
            <person name="Tanegashima C"/>
            <person name="Kiyatake I"/>
            <person name="Matsumoto R"/>
            <person name="Murakumo K"/>
            <person name="Nishida K"/>
            <person name="Terakita A"/>
            <person name="Kuratani S"/>
            <person name="Sato K"/>
            <person name="Hyodo S Kuraku.S."/>
        </authorList>
    </citation>
    <scope>NUCLEOTIDE SEQUENCE [LARGE SCALE GENOMIC DNA]</scope>
</reference>
<dbReference type="EMBL" id="BFAA01003046">
    <property type="protein sequence ID" value="GCB67721.1"/>
    <property type="molecule type" value="Genomic_DNA"/>
</dbReference>
<sequence length="212" mass="24234">MSLKVEKRRIKKEIERLLKNYIGTRLRENNFDPKGKMESTYFNDLAHYDLAINVALLWLNEEEDQEVLENEKVVISSRAGSKYPNEMERKAMILSSFAGILMNSIPFEDILKVYRYKPSVTQFCKTITRHVHSSSLSLHPFAMLTATCATKHARKQVIKPKGGKIASKQKFKDSSTTNQSPNQPHDNCSSVQLNADPSDQPEEEKVEEETSI</sequence>
<dbReference type="Proteomes" id="UP000288216">
    <property type="component" value="Unassembled WGS sequence"/>
</dbReference>
<name>A0A401P3N1_SCYTO</name>
<feature type="compositionally biased region" description="Polar residues" evidence="1">
    <location>
        <begin position="174"/>
        <end position="197"/>
    </location>
</feature>
<keyword evidence="3" id="KW-1185">Reference proteome</keyword>
<feature type="region of interest" description="Disordered" evidence="1">
    <location>
        <begin position="155"/>
        <end position="212"/>
    </location>
</feature>
<accession>A0A401P3N1</accession>
<organism evidence="2 3">
    <name type="scientific">Scyliorhinus torazame</name>
    <name type="common">Cloudy catshark</name>
    <name type="synonym">Catulus torazame</name>
    <dbReference type="NCBI Taxonomy" id="75743"/>
    <lineage>
        <taxon>Eukaryota</taxon>
        <taxon>Metazoa</taxon>
        <taxon>Chordata</taxon>
        <taxon>Craniata</taxon>
        <taxon>Vertebrata</taxon>
        <taxon>Chondrichthyes</taxon>
        <taxon>Elasmobranchii</taxon>
        <taxon>Galeomorphii</taxon>
        <taxon>Galeoidea</taxon>
        <taxon>Carcharhiniformes</taxon>
        <taxon>Scyliorhinidae</taxon>
        <taxon>Scyliorhinus</taxon>
    </lineage>
</organism>
<dbReference type="AlphaFoldDB" id="A0A401P3N1"/>
<dbReference type="InterPro" id="IPR038776">
    <property type="entry name" value="C2orf80"/>
</dbReference>
<dbReference type="PANTHER" id="PTHR36296:SF1">
    <property type="entry name" value="CHROMOSOME 2 OPEN READING FRAME 80"/>
    <property type="match status" value="1"/>
</dbReference>
<dbReference type="OMA" id="LDDMVHY"/>
<dbReference type="PANTHER" id="PTHR36296">
    <property type="entry name" value="GAMMA-CRYSTALLIN A"/>
    <property type="match status" value="1"/>
</dbReference>
<evidence type="ECO:0000256" key="1">
    <source>
        <dbReference type="SAM" id="MobiDB-lite"/>
    </source>
</evidence>